<sequence>MTHPPSNFYEENIIWTDCGILWKFPINNEQGMEDEKNKSFEDHIFLETHLEGWCPKRGPIKHFMELVIIGLSKNFWMGAEEKKSHILWFRDYFKDKNTLLEEIGAGMIKENSDTNVEILKS</sequence>
<evidence type="ECO:0000256" key="7">
    <source>
        <dbReference type="ARBA" id="ARBA00035133"/>
    </source>
</evidence>
<evidence type="ECO:0000256" key="6">
    <source>
        <dbReference type="ARBA" id="ARBA00023274"/>
    </source>
</evidence>
<evidence type="ECO:0000256" key="2">
    <source>
        <dbReference type="ARBA" id="ARBA00011057"/>
    </source>
</evidence>
<organism evidence="9">
    <name type="scientific">Clastoptera arizonana</name>
    <name type="common">Arizona spittle bug</name>
    <dbReference type="NCBI Taxonomy" id="38151"/>
    <lineage>
        <taxon>Eukaryota</taxon>
        <taxon>Metazoa</taxon>
        <taxon>Ecdysozoa</taxon>
        <taxon>Arthropoda</taxon>
        <taxon>Hexapoda</taxon>
        <taxon>Insecta</taxon>
        <taxon>Pterygota</taxon>
        <taxon>Neoptera</taxon>
        <taxon>Paraneoptera</taxon>
        <taxon>Hemiptera</taxon>
        <taxon>Auchenorrhyncha</taxon>
        <taxon>Cercopoidea</taxon>
        <taxon>Clastopteridae</taxon>
        <taxon>Clastoptera</taxon>
    </lineage>
</organism>
<dbReference type="PANTHER" id="PTHR13231">
    <property type="entry name" value="MITOCHONDRIAL RIBOSOMAL PROTEIN S31"/>
    <property type="match status" value="1"/>
</dbReference>
<dbReference type="PANTHER" id="PTHR13231:SF3">
    <property type="entry name" value="SMALL RIBOSOMAL SUBUNIT PROTEIN MS31"/>
    <property type="match status" value="1"/>
</dbReference>
<comment type="subcellular location">
    <subcellularLocation>
        <location evidence="1">Mitochondrion</location>
    </subcellularLocation>
</comment>
<proteinExistence type="inferred from homology"/>
<evidence type="ECO:0000256" key="4">
    <source>
        <dbReference type="ARBA" id="ARBA00022980"/>
    </source>
</evidence>
<keyword evidence="4" id="KW-0689">Ribosomal protein</keyword>
<keyword evidence="6" id="KW-0687">Ribonucleoprotein</keyword>
<dbReference type="EMBL" id="GEDC01016107">
    <property type="protein sequence ID" value="JAS21191.1"/>
    <property type="molecule type" value="Transcribed_RNA"/>
</dbReference>
<keyword evidence="5" id="KW-0496">Mitochondrion</keyword>
<name>A0A1B6D681_9HEMI</name>
<comment type="similarity">
    <text evidence="2">Belongs to the mitochondrion-specific ribosomal protein mS31 family.</text>
</comment>
<evidence type="ECO:0000256" key="8">
    <source>
        <dbReference type="ARBA" id="ARBA00035363"/>
    </source>
</evidence>
<reference evidence="9" key="1">
    <citation type="submission" date="2015-12" db="EMBL/GenBank/DDBJ databases">
        <title>De novo transcriptome assembly of four potential Pierce s Disease insect vectors from Arizona vineyards.</title>
        <authorList>
            <person name="Tassone E.E."/>
        </authorList>
    </citation>
    <scope>NUCLEOTIDE SEQUENCE</scope>
</reference>
<protein>
    <recommendedName>
        <fullName evidence="7">Small ribosomal subunit protein mS31</fullName>
    </recommendedName>
    <alternativeName>
        <fullName evidence="8">28S ribosomal protein S31, mitochondrial</fullName>
    </alternativeName>
</protein>
<accession>A0A1B6D681</accession>
<dbReference type="Pfam" id="PF15433">
    <property type="entry name" value="MRP-S31"/>
    <property type="match status" value="1"/>
</dbReference>
<dbReference type="InterPro" id="IPR026299">
    <property type="entry name" value="MRP-S31"/>
</dbReference>
<keyword evidence="3" id="KW-0809">Transit peptide</keyword>
<dbReference type="GO" id="GO:0003735">
    <property type="term" value="F:structural constituent of ribosome"/>
    <property type="evidence" value="ECO:0007669"/>
    <property type="project" value="InterPro"/>
</dbReference>
<gene>
    <name evidence="9" type="ORF">g.5981</name>
</gene>
<evidence type="ECO:0000313" key="9">
    <source>
        <dbReference type="EMBL" id="JAS21191.1"/>
    </source>
</evidence>
<dbReference type="GO" id="GO:0005763">
    <property type="term" value="C:mitochondrial small ribosomal subunit"/>
    <property type="evidence" value="ECO:0007669"/>
    <property type="project" value="InterPro"/>
</dbReference>
<evidence type="ECO:0000256" key="1">
    <source>
        <dbReference type="ARBA" id="ARBA00004173"/>
    </source>
</evidence>
<evidence type="ECO:0000256" key="5">
    <source>
        <dbReference type="ARBA" id="ARBA00023128"/>
    </source>
</evidence>
<dbReference type="AlphaFoldDB" id="A0A1B6D681"/>
<evidence type="ECO:0000256" key="3">
    <source>
        <dbReference type="ARBA" id="ARBA00022946"/>
    </source>
</evidence>